<keyword evidence="1" id="KW-0175">Coiled coil</keyword>
<evidence type="ECO:0000256" key="1">
    <source>
        <dbReference type="SAM" id="Coils"/>
    </source>
</evidence>
<sequence>MLKRFFIICSGSDTDILNSCSVGEQNKYAGIGATVFFTAVMAFIAGSYALYTVFDNLYTAVLFGIIWGLLIFNLDRYIVSTIKKTGNVIDEIIQASPRIILAIIIAIVIAKPLELKIFEKEINQVLLEQKNELTLANKNQIAQQFTPNIAALQSDITSLQQQIDTKEAEVNALYETYITEAEGTAGTKLLGKGPVYKEKREKHDALLAELQQLKAENKAKITATENEITALKNDYETQIINTQPIISNFDGLMARVNALGELPWLPSFFIFLLFLAIETSPIFAKLLSPKGAYDFKLEDQETAIKTTVLQNKNQHEALLKTDYAINDRIYSDIENEDELYNYKRKKARELMQLQADAFLKHQKNAL</sequence>
<keyword evidence="4" id="KW-1185">Reference proteome</keyword>
<feature type="transmembrane region" description="Helical" evidence="2">
    <location>
        <begin position="57"/>
        <end position="74"/>
    </location>
</feature>
<keyword evidence="2" id="KW-0472">Membrane</keyword>
<protein>
    <submittedName>
        <fullName evidence="3">DUF4407 domain-containing protein</fullName>
    </submittedName>
</protein>
<evidence type="ECO:0000256" key="2">
    <source>
        <dbReference type="SAM" id="Phobius"/>
    </source>
</evidence>
<comment type="caution">
    <text evidence="3">The sequence shown here is derived from an EMBL/GenBank/DDBJ whole genome shotgun (WGS) entry which is preliminary data.</text>
</comment>
<evidence type="ECO:0000313" key="4">
    <source>
        <dbReference type="Proteomes" id="UP001597441"/>
    </source>
</evidence>
<dbReference type="Proteomes" id="UP001597441">
    <property type="component" value="Unassembled WGS sequence"/>
</dbReference>
<dbReference type="Pfam" id="PF14362">
    <property type="entry name" value="DUF4407"/>
    <property type="match status" value="1"/>
</dbReference>
<accession>A0ABW5JXW3</accession>
<feature type="transmembrane region" description="Helical" evidence="2">
    <location>
        <begin position="264"/>
        <end position="287"/>
    </location>
</feature>
<feature type="transmembrane region" description="Helical" evidence="2">
    <location>
        <begin position="28"/>
        <end position="51"/>
    </location>
</feature>
<keyword evidence="2" id="KW-1133">Transmembrane helix</keyword>
<keyword evidence="2" id="KW-0812">Transmembrane</keyword>
<dbReference type="RefSeq" id="WP_388020868.1">
    <property type="nucleotide sequence ID" value="NZ_JBHUDT010000008.1"/>
</dbReference>
<reference evidence="4" key="1">
    <citation type="journal article" date="2019" name="Int. J. Syst. Evol. Microbiol.">
        <title>The Global Catalogue of Microorganisms (GCM) 10K type strain sequencing project: providing services to taxonomists for standard genome sequencing and annotation.</title>
        <authorList>
            <consortium name="The Broad Institute Genomics Platform"/>
            <consortium name="The Broad Institute Genome Sequencing Center for Infectious Disease"/>
            <person name="Wu L."/>
            <person name="Ma J."/>
        </authorList>
    </citation>
    <scope>NUCLEOTIDE SEQUENCE [LARGE SCALE GENOMIC DNA]</scope>
    <source>
        <strain evidence="4">KCTC 42903</strain>
    </source>
</reference>
<proteinExistence type="predicted"/>
<evidence type="ECO:0000313" key="3">
    <source>
        <dbReference type="EMBL" id="MFD2536449.1"/>
    </source>
</evidence>
<name>A0ABW5JXW3_9FLAO</name>
<feature type="coiled-coil region" evidence="1">
    <location>
        <begin position="149"/>
        <end position="234"/>
    </location>
</feature>
<dbReference type="EMBL" id="JBHULK010000008">
    <property type="protein sequence ID" value="MFD2536449.1"/>
    <property type="molecule type" value="Genomic_DNA"/>
</dbReference>
<organism evidence="3 4">
    <name type="scientific">Gelatiniphilus marinus</name>
    <dbReference type="NCBI Taxonomy" id="1759464"/>
    <lineage>
        <taxon>Bacteria</taxon>
        <taxon>Pseudomonadati</taxon>
        <taxon>Bacteroidota</taxon>
        <taxon>Flavobacteriia</taxon>
        <taxon>Flavobacteriales</taxon>
        <taxon>Flavobacteriaceae</taxon>
        <taxon>Gelatiniphilus</taxon>
    </lineage>
</organism>
<gene>
    <name evidence="3" type="ORF">ACFSQS_15160</name>
</gene>
<dbReference type="InterPro" id="IPR025519">
    <property type="entry name" value="DUF4407"/>
</dbReference>